<dbReference type="CDD" id="cd21455">
    <property type="entry name" value="DLC-like_DYNLT1_DYNLT3"/>
    <property type="match status" value="1"/>
</dbReference>
<evidence type="ECO:0008006" key="3">
    <source>
        <dbReference type="Google" id="ProtNLM"/>
    </source>
</evidence>
<dbReference type="AlphaFoldDB" id="A0A9D4TUE7"/>
<name>A0A9D4TUE7_CHLVU</name>
<dbReference type="GO" id="GO:0005737">
    <property type="term" value="C:cytoplasm"/>
    <property type="evidence" value="ECO:0007669"/>
    <property type="project" value="TreeGrafter"/>
</dbReference>
<dbReference type="OrthoDB" id="10059120at2759"/>
<dbReference type="GO" id="GO:0045505">
    <property type="term" value="F:dynein intermediate chain binding"/>
    <property type="evidence" value="ECO:0007669"/>
    <property type="project" value="TreeGrafter"/>
</dbReference>
<evidence type="ECO:0000313" key="1">
    <source>
        <dbReference type="EMBL" id="KAI3434921.1"/>
    </source>
</evidence>
<dbReference type="PANTHER" id="PTHR21255">
    <property type="entry name" value="T-COMPLEX-ASSOCIATED-TESTIS-EXPRESSED 1/ DYNEIN LIGHT CHAIN"/>
    <property type="match status" value="1"/>
</dbReference>
<gene>
    <name evidence="1" type="ORF">D9Q98_002975</name>
</gene>
<dbReference type="GO" id="GO:0007018">
    <property type="term" value="P:microtubule-based movement"/>
    <property type="evidence" value="ECO:0007669"/>
    <property type="project" value="TreeGrafter"/>
</dbReference>
<dbReference type="Pfam" id="PF03645">
    <property type="entry name" value="Tctex-1"/>
    <property type="match status" value="1"/>
</dbReference>
<keyword evidence="2" id="KW-1185">Reference proteome</keyword>
<reference evidence="1" key="1">
    <citation type="journal article" date="2019" name="Plant J.">
        <title>Chlorella vulgaris genome assembly and annotation reveals the molecular basis for metabolic acclimation to high light conditions.</title>
        <authorList>
            <person name="Cecchin M."/>
            <person name="Marcolungo L."/>
            <person name="Rossato M."/>
            <person name="Girolomoni L."/>
            <person name="Cosentino E."/>
            <person name="Cuine S."/>
            <person name="Li-Beisson Y."/>
            <person name="Delledonne M."/>
            <person name="Ballottari M."/>
        </authorList>
    </citation>
    <scope>NUCLEOTIDE SEQUENCE</scope>
    <source>
        <strain evidence="1">211/11P</strain>
    </source>
</reference>
<dbReference type="PANTHER" id="PTHR21255:SF4">
    <property type="entry name" value="DYNEIN LIGHT CHAIN TCTEX-TYPE"/>
    <property type="match status" value="1"/>
</dbReference>
<dbReference type="Gene3D" id="3.30.1140.40">
    <property type="entry name" value="Tctex-1"/>
    <property type="match status" value="1"/>
</dbReference>
<dbReference type="InterPro" id="IPR038586">
    <property type="entry name" value="Tctex-1-like_sf"/>
</dbReference>
<sequence length="136" mass="14669">MAAVAAALAPPQLLDPLALADFEAGLDGLHENDLVDEAEVDSIVREAILHTIGETPWTDSKVASWTSHIIEGTLKKLAALQKPMKYVCKVGLTQRSGAGLHAACCSRWNPKTDGQLSVHWESQTVLVLVTVFWVAL</sequence>
<accession>A0A9D4TUE7</accession>
<proteinExistence type="predicted"/>
<comment type="caution">
    <text evidence="1">The sequence shown here is derived from an EMBL/GenBank/DDBJ whole genome shotgun (WGS) entry which is preliminary data.</text>
</comment>
<dbReference type="EMBL" id="SIDB01000003">
    <property type="protein sequence ID" value="KAI3434921.1"/>
    <property type="molecule type" value="Genomic_DNA"/>
</dbReference>
<reference evidence="1" key="2">
    <citation type="submission" date="2020-11" db="EMBL/GenBank/DDBJ databases">
        <authorList>
            <person name="Cecchin M."/>
            <person name="Marcolungo L."/>
            <person name="Rossato M."/>
            <person name="Girolomoni L."/>
            <person name="Cosentino E."/>
            <person name="Cuine S."/>
            <person name="Li-Beisson Y."/>
            <person name="Delledonne M."/>
            <person name="Ballottari M."/>
        </authorList>
    </citation>
    <scope>NUCLEOTIDE SEQUENCE</scope>
    <source>
        <strain evidence="1">211/11P</strain>
        <tissue evidence="1">Whole cell</tissue>
    </source>
</reference>
<organism evidence="1 2">
    <name type="scientific">Chlorella vulgaris</name>
    <name type="common">Green alga</name>
    <dbReference type="NCBI Taxonomy" id="3077"/>
    <lineage>
        <taxon>Eukaryota</taxon>
        <taxon>Viridiplantae</taxon>
        <taxon>Chlorophyta</taxon>
        <taxon>core chlorophytes</taxon>
        <taxon>Trebouxiophyceae</taxon>
        <taxon>Chlorellales</taxon>
        <taxon>Chlorellaceae</taxon>
        <taxon>Chlorella clade</taxon>
        <taxon>Chlorella</taxon>
    </lineage>
</organism>
<evidence type="ECO:0000313" key="2">
    <source>
        <dbReference type="Proteomes" id="UP001055712"/>
    </source>
</evidence>
<dbReference type="GO" id="GO:0005868">
    <property type="term" value="C:cytoplasmic dynein complex"/>
    <property type="evidence" value="ECO:0007669"/>
    <property type="project" value="TreeGrafter"/>
</dbReference>
<protein>
    <recommendedName>
        <fullName evidence="3">Dynein light chain Tctex-type 1</fullName>
    </recommendedName>
</protein>
<dbReference type="InterPro" id="IPR005334">
    <property type="entry name" value="Tctex-1-like"/>
</dbReference>
<dbReference type="Proteomes" id="UP001055712">
    <property type="component" value="Unassembled WGS sequence"/>
</dbReference>